<dbReference type="EMBL" id="CP049871">
    <property type="protein sequence ID" value="QIL02373.1"/>
    <property type="molecule type" value="Genomic_DNA"/>
</dbReference>
<reference evidence="2 3" key="1">
    <citation type="submission" date="2020-03" db="EMBL/GenBank/DDBJ databases">
        <title>Sphingomonas sp. nov., isolated from fish.</title>
        <authorList>
            <person name="Hyun D.-W."/>
            <person name="Bae J.-W."/>
        </authorList>
    </citation>
    <scope>NUCLEOTIDE SEQUENCE [LARGE SCALE GENOMIC DNA]</scope>
    <source>
        <strain evidence="2 3">HDW15C</strain>
    </source>
</reference>
<keyword evidence="1" id="KW-0472">Membrane</keyword>
<keyword evidence="1" id="KW-1133">Transmembrane helix</keyword>
<evidence type="ECO:0000256" key="1">
    <source>
        <dbReference type="SAM" id="Phobius"/>
    </source>
</evidence>
<dbReference type="KEGG" id="ssin:G7078_05925"/>
<sequence length="165" mass="17883">MIDGIADELKNPTRPASVDVDLRSIAVSGAATTALADMYAHWEGGRGPRMVSSLTATVARKEVYGEQAASAVSEAIDLGLARIIGPGRKSGEYVQLTPLGIAWFEENCDYWRAGNIYRYKSRFGAIGCFQFDPRLPWTSRIRDPFVALAAVLGAVVGLLFARLAF</sequence>
<protein>
    <submittedName>
        <fullName evidence="2">Uncharacterized protein</fullName>
    </submittedName>
</protein>
<proteinExistence type="predicted"/>
<feature type="transmembrane region" description="Helical" evidence="1">
    <location>
        <begin position="145"/>
        <end position="164"/>
    </location>
</feature>
<gene>
    <name evidence="2" type="ORF">G7078_05925</name>
</gene>
<name>A0A6G7ZN57_9SPHN</name>
<evidence type="ECO:0000313" key="2">
    <source>
        <dbReference type="EMBL" id="QIL02373.1"/>
    </source>
</evidence>
<dbReference type="AlphaFoldDB" id="A0A6G7ZN57"/>
<accession>A0A6G7ZN57</accession>
<evidence type="ECO:0000313" key="3">
    <source>
        <dbReference type="Proteomes" id="UP000502502"/>
    </source>
</evidence>
<keyword evidence="3" id="KW-1185">Reference proteome</keyword>
<keyword evidence="1" id="KW-0812">Transmembrane</keyword>
<dbReference type="RefSeq" id="WP_166093988.1">
    <property type="nucleotide sequence ID" value="NZ_CP049871.1"/>
</dbReference>
<organism evidence="2 3">
    <name type="scientific">Sphingomonas sinipercae</name>
    <dbReference type="NCBI Taxonomy" id="2714944"/>
    <lineage>
        <taxon>Bacteria</taxon>
        <taxon>Pseudomonadati</taxon>
        <taxon>Pseudomonadota</taxon>
        <taxon>Alphaproteobacteria</taxon>
        <taxon>Sphingomonadales</taxon>
        <taxon>Sphingomonadaceae</taxon>
        <taxon>Sphingomonas</taxon>
    </lineage>
</organism>
<dbReference type="Proteomes" id="UP000502502">
    <property type="component" value="Chromosome"/>
</dbReference>